<keyword evidence="2" id="KW-0547">Nucleotide-binding</keyword>
<dbReference type="GO" id="GO:0017004">
    <property type="term" value="P:cytochrome complex assembly"/>
    <property type="evidence" value="ECO:0007669"/>
    <property type="project" value="UniProtKB-KW"/>
</dbReference>
<evidence type="ECO:0000256" key="4">
    <source>
        <dbReference type="ARBA" id="ARBA00022840"/>
    </source>
</evidence>
<dbReference type="EMBL" id="KB932204">
    <property type="protein sequence ID" value="KCV70235.1"/>
    <property type="molecule type" value="Genomic_DNA"/>
</dbReference>
<dbReference type="GO" id="GO:0016887">
    <property type="term" value="F:ATP hydrolysis activity"/>
    <property type="evidence" value="ECO:0007669"/>
    <property type="project" value="InterPro"/>
</dbReference>
<dbReference type="PANTHER" id="PTHR43499">
    <property type="entry name" value="ABC TRANSPORTER I FAMILY MEMBER 1"/>
    <property type="match status" value="1"/>
</dbReference>
<keyword evidence="1" id="KW-0813">Transport</keyword>
<organism evidence="8">
    <name type="scientific">Fonticula alba</name>
    <name type="common">Slime mold</name>
    <dbReference type="NCBI Taxonomy" id="691883"/>
    <lineage>
        <taxon>Eukaryota</taxon>
        <taxon>Rotosphaerida</taxon>
        <taxon>Fonticulaceae</taxon>
        <taxon>Fonticula</taxon>
    </lineage>
</organism>
<dbReference type="OrthoDB" id="66620at2759"/>
<keyword evidence="4 8" id="KW-0067">ATP-binding</keyword>
<dbReference type="OMA" id="NLAWLCA"/>
<evidence type="ECO:0000259" key="7">
    <source>
        <dbReference type="PROSITE" id="PS50893"/>
    </source>
</evidence>
<keyword evidence="6" id="KW-0472">Membrane</keyword>
<feature type="domain" description="ABC transporter" evidence="7">
    <location>
        <begin position="35"/>
        <end position="237"/>
    </location>
</feature>
<dbReference type="AlphaFoldDB" id="A0A058Z7H9"/>
<proteinExistence type="predicted"/>
<keyword evidence="3" id="KW-0201">Cytochrome c-type biogenesis</keyword>
<dbReference type="Pfam" id="PF00005">
    <property type="entry name" value="ABC_tran"/>
    <property type="match status" value="1"/>
</dbReference>
<keyword evidence="5" id="KW-1278">Translocase</keyword>
<accession>A0A058Z7H9</accession>
<dbReference type="InterPro" id="IPR003439">
    <property type="entry name" value="ABC_transporter-like_ATP-bd"/>
</dbReference>
<dbReference type="Gene3D" id="3.40.50.300">
    <property type="entry name" value="P-loop containing nucleotide triphosphate hydrolases"/>
    <property type="match status" value="1"/>
</dbReference>
<dbReference type="GO" id="GO:0022857">
    <property type="term" value="F:transmembrane transporter activity"/>
    <property type="evidence" value="ECO:0007669"/>
    <property type="project" value="InterPro"/>
</dbReference>
<evidence type="ECO:0000256" key="1">
    <source>
        <dbReference type="ARBA" id="ARBA00022448"/>
    </source>
</evidence>
<dbReference type="eggNOG" id="KOG0059">
    <property type="taxonomic scope" value="Eukaryota"/>
</dbReference>
<dbReference type="RefSeq" id="XP_009494751.1">
    <property type="nucleotide sequence ID" value="XM_009496476.1"/>
</dbReference>
<name>A0A058Z7H9_FONAL</name>
<dbReference type="PANTHER" id="PTHR43499:SF1">
    <property type="entry name" value="ABC TRANSPORTER I FAMILY MEMBER 1"/>
    <property type="match status" value="1"/>
</dbReference>
<evidence type="ECO:0000256" key="6">
    <source>
        <dbReference type="ARBA" id="ARBA00023136"/>
    </source>
</evidence>
<dbReference type="InterPro" id="IPR003593">
    <property type="entry name" value="AAA+_ATPase"/>
</dbReference>
<dbReference type="InterPro" id="IPR005895">
    <property type="entry name" value="ABC_transptr_haem_export_CcmA"/>
</dbReference>
<gene>
    <name evidence="8" type="ORF">H696_02565</name>
</gene>
<dbReference type="PROSITE" id="PS50893">
    <property type="entry name" value="ABC_TRANSPORTER_2"/>
    <property type="match status" value="1"/>
</dbReference>
<sequence length="238" mass="26526">MSVANVLRPTFNLALRPRLFATGTFAAYRVSFGFNQTGGVRSAQLPERLLIQDVSFSVQPGSAVLLHGPNGSGKTTLMRLAAGELIPTSGIFTWRGQPFTHAADLSKWAHQHMVEMPALNDGMSNLLTVRIMMRIFSLRRGFGGKEIDEALHMFKIYHLRNRRIGTLSTGQRRLVAFANMWASQRLIWLLDEPNIALDLRSQAGIEEAIRMHRDRGGIVIVASHANIVLEDAVSIRIR</sequence>
<evidence type="ECO:0000256" key="2">
    <source>
        <dbReference type="ARBA" id="ARBA00022741"/>
    </source>
</evidence>
<reference evidence="8" key="1">
    <citation type="submission" date="2013-04" db="EMBL/GenBank/DDBJ databases">
        <title>The Genome Sequence of Fonticula alba ATCC 38817.</title>
        <authorList>
            <consortium name="The Broad Institute Genomics Platform"/>
            <person name="Russ C."/>
            <person name="Cuomo C."/>
            <person name="Burger G."/>
            <person name="Gray M.W."/>
            <person name="Holland P.W.H."/>
            <person name="King N."/>
            <person name="Lang F.B.F."/>
            <person name="Roger A.J."/>
            <person name="Ruiz-Trillo I."/>
            <person name="Brown M."/>
            <person name="Walker B."/>
            <person name="Young S."/>
            <person name="Zeng Q."/>
            <person name="Gargeya S."/>
            <person name="Fitzgerald M."/>
            <person name="Haas B."/>
            <person name="Abouelleil A."/>
            <person name="Allen A.W."/>
            <person name="Alvarado L."/>
            <person name="Arachchi H.M."/>
            <person name="Berlin A.M."/>
            <person name="Chapman S.B."/>
            <person name="Gainer-Dewar J."/>
            <person name="Goldberg J."/>
            <person name="Griggs A."/>
            <person name="Gujja S."/>
            <person name="Hansen M."/>
            <person name="Howarth C."/>
            <person name="Imamovic A."/>
            <person name="Ireland A."/>
            <person name="Larimer J."/>
            <person name="McCowan C."/>
            <person name="Murphy C."/>
            <person name="Pearson M."/>
            <person name="Poon T.W."/>
            <person name="Priest M."/>
            <person name="Roberts A."/>
            <person name="Saif S."/>
            <person name="Shea T."/>
            <person name="Sisk P."/>
            <person name="Sykes S."/>
            <person name="Wortman J."/>
            <person name="Nusbaum C."/>
            <person name="Birren B."/>
        </authorList>
    </citation>
    <scope>NUCLEOTIDE SEQUENCE [LARGE SCALE GENOMIC DNA]</scope>
    <source>
        <strain evidence="8">ATCC 38817</strain>
    </source>
</reference>
<dbReference type="GO" id="GO:0005524">
    <property type="term" value="F:ATP binding"/>
    <property type="evidence" value="ECO:0007669"/>
    <property type="project" value="UniProtKB-KW"/>
</dbReference>
<evidence type="ECO:0000256" key="3">
    <source>
        <dbReference type="ARBA" id="ARBA00022748"/>
    </source>
</evidence>
<evidence type="ECO:0000313" key="9">
    <source>
        <dbReference type="Proteomes" id="UP000030693"/>
    </source>
</evidence>
<dbReference type="InterPro" id="IPR027417">
    <property type="entry name" value="P-loop_NTPase"/>
</dbReference>
<dbReference type="STRING" id="691883.A0A058Z7H9"/>
<dbReference type="Proteomes" id="UP000030693">
    <property type="component" value="Unassembled WGS sequence"/>
</dbReference>
<evidence type="ECO:0000313" key="8">
    <source>
        <dbReference type="EMBL" id="KCV70235.1"/>
    </source>
</evidence>
<keyword evidence="9" id="KW-1185">Reference proteome</keyword>
<dbReference type="SUPFAM" id="SSF52540">
    <property type="entry name" value="P-loop containing nucleoside triphosphate hydrolases"/>
    <property type="match status" value="1"/>
</dbReference>
<evidence type="ECO:0000256" key="5">
    <source>
        <dbReference type="ARBA" id="ARBA00022967"/>
    </source>
</evidence>
<dbReference type="SMART" id="SM00382">
    <property type="entry name" value="AAA"/>
    <property type="match status" value="1"/>
</dbReference>
<dbReference type="GeneID" id="20527290"/>
<protein>
    <submittedName>
        <fullName evidence="8">Heme ABC exporter, ATP-binding protein CcmA</fullName>
    </submittedName>
</protein>